<gene>
    <name evidence="2" type="ORF">PVAP13_6KG365006</name>
</gene>
<dbReference type="EMBL" id="CM029047">
    <property type="protein sequence ID" value="KAG2584954.1"/>
    <property type="molecule type" value="Genomic_DNA"/>
</dbReference>
<evidence type="ECO:0000313" key="3">
    <source>
        <dbReference type="Proteomes" id="UP000823388"/>
    </source>
</evidence>
<evidence type="ECO:0000313" key="2">
    <source>
        <dbReference type="EMBL" id="KAG2584954.1"/>
    </source>
</evidence>
<feature type="compositionally biased region" description="Gly residues" evidence="1">
    <location>
        <begin position="14"/>
        <end position="40"/>
    </location>
</feature>
<name>A0A8T0RHR3_PANVG</name>
<organism evidence="2 3">
    <name type="scientific">Panicum virgatum</name>
    <name type="common">Blackwell switchgrass</name>
    <dbReference type="NCBI Taxonomy" id="38727"/>
    <lineage>
        <taxon>Eukaryota</taxon>
        <taxon>Viridiplantae</taxon>
        <taxon>Streptophyta</taxon>
        <taxon>Embryophyta</taxon>
        <taxon>Tracheophyta</taxon>
        <taxon>Spermatophyta</taxon>
        <taxon>Magnoliopsida</taxon>
        <taxon>Liliopsida</taxon>
        <taxon>Poales</taxon>
        <taxon>Poaceae</taxon>
        <taxon>PACMAD clade</taxon>
        <taxon>Panicoideae</taxon>
        <taxon>Panicodae</taxon>
        <taxon>Paniceae</taxon>
        <taxon>Panicinae</taxon>
        <taxon>Panicum</taxon>
        <taxon>Panicum sect. Hiantes</taxon>
    </lineage>
</organism>
<sequence>MCDGLNATRREGEGSGSGATGTARGGVGGPPGIGFPGAAGRGRRGVGADDGRRGSHSRLTGWRGRSRSRPTRWRGRSRSMPTRRRRPPSIRHEASTSRRNTRSGGSDQAIRNHRFAFASSAR</sequence>
<evidence type="ECO:0000256" key="1">
    <source>
        <dbReference type="SAM" id="MobiDB-lite"/>
    </source>
</evidence>
<feature type="compositionally biased region" description="Basic residues" evidence="1">
    <location>
        <begin position="64"/>
        <end position="89"/>
    </location>
</feature>
<protein>
    <submittedName>
        <fullName evidence="2">Uncharacterized protein</fullName>
    </submittedName>
</protein>
<feature type="region of interest" description="Disordered" evidence="1">
    <location>
        <begin position="1"/>
        <end position="122"/>
    </location>
</feature>
<proteinExistence type="predicted"/>
<dbReference type="Proteomes" id="UP000823388">
    <property type="component" value="Chromosome 6K"/>
</dbReference>
<accession>A0A8T0RHR3</accession>
<reference evidence="2" key="1">
    <citation type="submission" date="2020-05" db="EMBL/GenBank/DDBJ databases">
        <title>WGS assembly of Panicum virgatum.</title>
        <authorList>
            <person name="Lovell J.T."/>
            <person name="Jenkins J."/>
            <person name="Shu S."/>
            <person name="Juenger T.E."/>
            <person name="Schmutz J."/>
        </authorList>
    </citation>
    <scope>NUCLEOTIDE SEQUENCE</scope>
    <source>
        <strain evidence="2">AP13</strain>
    </source>
</reference>
<dbReference type="AlphaFoldDB" id="A0A8T0RHR3"/>
<comment type="caution">
    <text evidence="2">The sequence shown here is derived from an EMBL/GenBank/DDBJ whole genome shotgun (WGS) entry which is preliminary data.</text>
</comment>
<keyword evidence="3" id="KW-1185">Reference proteome</keyword>